<dbReference type="Gene3D" id="6.10.250.660">
    <property type="match status" value="1"/>
</dbReference>
<organism evidence="1 2">
    <name type="scientific">Amnibacterium endophyticum</name>
    <dbReference type="NCBI Taxonomy" id="2109337"/>
    <lineage>
        <taxon>Bacteria</taxon>
        <taxon>Bacillati</taxon>
        <taxon>Actinomycetota</taxon>
        <taxon>Actinomycetes</taxon>
        <taxon>Micrococcales</taxon>
        <taxon>Microbacteriaceae</taxon>
        <taxon>Amnibacterium</taxon>
    </lineage>
</organism>
<dbReference type="NCBIfam" id="TIGR03543">
    <property type="entry name" value="divI1A_rptt_fam"/>
    <property type="match status" value="1"/>
</dbReference>
<reference evidence="2" key="1">
    <citation type="journal article" date="2019" name="Int. J. Syst. Evol. Microbiol.">
        <title>The Global Catalogue of Microorganisms (GCM) 10K type strain sequencing project: providing services to taxonomists for standard genome sequencing and annotation.</title>
        <authorList>
            <consortium name="The Broad Institute Genomics Platform"/>
            <consortium name="The Broad Institute Genome Sequencing Center for Infectious Disease"/>
            <person name="Wu L."/>
            <person name="Ma J."/>
        </authorList>
    </citation>
    <scope>NUCLEOTIDE SEQUENCE [LARGE SCALE GENOMIC DNA]</scope>
    <source>
        <strain evidence="2">CGMCC 1.12471</strain>
    </source>
</reference>
<dbReference type="InterPro" id="IPR019933">
    <property type="entry name" value="DivIVA_domain"/>
</dbReference>
<evidence type="ECO:0000313" key="1">
    <source>
        <dbReference type="EMBL" id="MFD1721808.1"/>
    </source>
</evidence>
<gene>
    <name evidence="1" type="ORF">ACFSBI_09620</name>
</gene>
<keyword evidence="2" id="KW-1185">Reference proteome</keyword>
<proteinExistence type="predicted"/>
<dbReference type="RefSeq" id="WP_377934372.1">
    <property type="nucleotide sequence ID" value="NZ_JBHUEA010000013.1"/>
</dbReference>
<evidence type="ECO:0000313" key="2">
    <source>
        <dbReference type="Proteomes" id="UP001597347"/>
    </source>
</evidence>
<dbReference type="InterPro" id="IPR019932">
    <property type="entry name" value="CHP03543"/>
</dbReference>
<protein>
    <submittedName>
        <fullName evidence="1">DivIVA domain-containing protein</fullName>
    </submittedName>
</protein>
<accession>A0ABW4LF14</accession>
<dbReference type="Proteomes" id="UP001597347">
    <property type="component" value="Unassembled WGS sequence"/>
</dbReference>
<dbReference type="EMBL" id="JBHUEA010000013">
    <property type="protein sequence ID" value="MFD1721808.1"/>
    <property type="molecule type" value="Genomic_DNA"/>
</dbReference>
<sequence length="179" mass="20243">MPTTFPRERRRVGYDPEEVDRFIAAARAAYDAPGRRLSAGDIRRTAFSMRRGGYATRAVDAALERLEDAFARREREHAAASGGERQFYAETRKLAKEIIGRLERPDGRRFARVGVTRIGYSVKEVDRFAVQARSYFEDGAKVPVEQVRQVAFRAQRGGYSEAQVDLLIDGLVETMLAVR</sequence>
<comment type="caution">
    <text evidence="1">The sequence shown here is derived from an EMBL/GenBank/DDBJ whole genome shotgun (WGS) entry which is preliminary data.</text>
</comment>
<name>A0ABW4LF14_9MICO</name>
<dbReference type="NCBIfam" id="TIGR03544">
    <property type="entry name" value="DivI1A_domain"/>
    <property type="match status" value="2"/>
</dbReference>